<reference evidence="2 3" key="1">
    <citation type="submission" date="2018-12" db="EMBL/GenBank/DDBJ databases">
        <authorList>
            <consortium name="Pathogen Informatics"/>
        </authorList>
    </citation>
    <scope>NUCLEOTIDE SEQUENCE [LARGE SCALE GENOMIC DNA]</scope>
    <source>
        <strain evidence="2 3">NCTC9695</strain>
    </source>
</reference>
<accession>A0A447TCT8</accession>
<dbReference type="EMBL" id="LR134182">
    <property type="protein sequence ID" value="VEB42648.1"/>
    <property type="molecule type" value="Genomic_DNA"/>
</dbReference>
<gene>
    <name evidence="2" type="ORF">NCTC9695_03098</name>
</gene>
<evidence type="ECO:0000313" key="2">
    <source>
        <dbReference type="EMBL" id="VEB42648.1"/>
    </source>
</evidence>
<dbReference type="AlphaFoldDB" id="A0A447TCT8"/>
<evidence type="ECO:0000256" key="1">
    <source>
        <dbReference type="SAM" id="MobiDB-lite"/>
    </source>
</evidence>
<organism evidence="2 3">
    <name type="scientific">Chromobacterium violaceum</name>
    <dbReference type="NCBI Taxonomy" id="536"/>
    <lineage>
        <taxon>Bacteria</taxon>
        <taxon>Pseudomonadati</taxon>
        <taxon>Pseudomonadota</taxon>
        <taxon>Betaproteobacteria</taxon>
        <taxon>Neisseriales</taxon>
        <taxon>Chromobacteriaceae</taxon>
        <taxon>Chromobacterium</taxon>
    </lineage>
</organism>
<feature type="compositionally biased region" description="Basic and acidic residues" evidence="1">
    <location>
        <begin position="173"/>
        <end position="182"/>
    </location>
</feature>
<protein>
    <submittedName>
        <fullName evidence="2">Uncharacterized protein</fullName>
    </submittedName>
</protein>
<feature type="region of interest" description="Disordered" evidence="1">
    <location>
        <begin position="168"/>
        <end position="189"/>
    </location>
</feature>
<dbReference type="Proteomes" id="UP000275777">
    <property type="component" value="Chromosome"/>
</dbReference>
<evidence type="ECO:0000313" key="3">
    <source>
        <dbReference type="Proteomes" id="UP000275777"/>
    </source>
</evidence>
<sequence>MGELRRRAGAQCLLQSGRAAAQEAPAQRLRARGGVLSDRGRRQPAAHPLQRRRQGAGDAGARPGRGIEHLLHRHHLHQSAGVPVPARLRRMAAGLPRQHPAAGEPAAVGRRPGGALRLSGGDPSHTRGHRRGRRAVRGALLRRHHLLHVHAGRPGGREIGGVLADRRRHRGADRHPGEDRPAPADGAGQAGRVVVDRLHRVGLQLVRETVRHRVEGLRAGGGAGLLQQPGLPPHHLHVRIAVPP</sequence>
<name>A0A447TCT8_CHRVL</name>
<feature type="region of interest" description="Disordered" evidence="1">
    <location>
        <begin position="17"/>
        <end position="64"/>
    </location>
</feature>
<proteinExistence type="predicted"/>